<dbReference type="InterPro" id="IPR011042">
    <property type="entry name" value="6-blade_b-propeller_TolB-like"/>
</dbReference>
<accession>A0AAN7H2N4</accession>
<comment type="caution">
    <text evidence="5">The sequence shown here is derived from an EMBL/GenBank/DDBJ whole genome shotgun (WGS) entry which is preliminary data.</text>
</comment>
<dbReference type="InterPro" id="IPR011041">
    <property type="entry name" value="Quinoprot_gluc/sorb_DH_b-prop"/>
</dbReference>
<dbReference type="AlphaFoldDB" id="A0AAN7H2N4"/>
<evidence type="ECO:0000256" key="1">
    <source>
        <dbReference type="SAM" id="MobiDB-lite"/>
    </source>
</evidence>
<organism evidence="5 6">
    <name type="scientific">Podospora fimiseda</name>
    <dbReference type="NCBI Taxonomy" id="252190"/>
    <lineage>
        <taxon>Eukaryota</taxon>
        <taxon>Fungi</taxon>
        <taxon>Dikarya</taxon>
        <taxon>Ascomycota</taxon>
        <taxon>Pezizomycotina</taxon>
        <taxon>Sordariomycetes</taxon>
        <taxon>Sordariomycetidae</taxon>
        <taxon>Sordariales</taxon>
        <taxon>Podosporaceae</taxon>
        <taxon>Podospora</taxon>
    </lineage>
</organism>
<evidence type="ECO:0000259" key="4">
    <source>
        <dbReference type="Pfam" id="PF22807"/>
    </source>
</evidence>
<dbReference type="SUPFAM" id="SSF50952">
    <property type="entry name" value="Soluble quinoprotein glucose dehydrogenase"/>
    <property type="match status" value="1"/>
</dbReference>
<dbReference type="EMBL" id="MU865287">
    <property type="protein sequence ID" value="KAK4232531.1"/>
    <property type="molecule type" value="Genomic_DNA"/>
</dbReference>
<gene>
    <name evidence="5" type="ORF">QBC38DRAFT_439007</name>
</gene>
<evidence type="ECO:0000256" key="2">
    <source>
        <dbReference type="SAM" id="Phobius"/>
    </source>
</evidence>
<keyword evidence="3" id="KW-0732">Signal</keyword>
<proteinExistence type="predicted"/>
<evidence type="ECO:0000256" key="3">
    <source>
        <dbReference type="SAM" id="SignalP"/>
    </source>
</evidence>
<feature type="signal peptide" evidence="3">
    <location>
        <begin position="1"/>
        <end position="20"/>
    </location>
</feature>
<keyword evidence="2" id="KW-0812">Transmembrane</keyword>
<evidence type="ECO:0000313" key="6">
    <source>
        <dbReference type="Proteomes" id="UP001301958"/>
    </source>
</evidence>
<sequence>MVRLFNQAAIAAALLSLASSAHKNVCGDNALKPQYKAPNDKFPIPSNGWRAQLIHQGLRRPRAMVWDSKGALLMTEGAGVVYFNVADNNGCLSLENKIVLVNDTENYNHGIQMSPDGTHLYVSTPDQVHQFDYDPSTPSISNRKTIIQNMIDEDHWTRTLFLSSKSPDTLLVSRGSWGNWDEAAAFKETPRAQIRSFNISLSITSSPDFIPYDFPTQGKIIGWGLRNSVGITEHPQTGGIYSVENSADHIHRMSVDIHIHNPGEELNFHGYLNGSFPEGENFGYPHCFALYDPTLIPNPGTLQIGNNFALENKDLINDETCNRDYIPPRLTFMAHMAPLDIKFDVSGKRAFISFHGSWNRPENDTQGYKVSYVEFDSQKGEPLEKSTNNSAIIDIIRNVDSRNCRETGCFRPAGLLWDNHSEKKRLFVSNDQVGEIWVLEEGNYKYDEFGNEIDENDIEDQPSQTEEDVPAEASTSSPAMRVFGGGVGTEGWMMIGFSVLASFVGGVWFIVA</sequence>
<dbReference type="InterPro" id="IPR054539">
    <property type="entry name" value="Beta-prop_PDH"/>
</dbReference>
<feature type="domain" description="Pyrroloquinoline quinone-dependent pyranose dehydrogenase beta-propeller" evidence="4">
    <location>
        <begin position="46"/>
        <end position="441"/>
    </location>
</feature>
<dbReference type="Gene3D" id="2.120.10.30">
    <property type="entry name" value="TolB, C-terminal domain"/>
    <property type="match status" value="1"/>
</dbReference>
<dbReference type="Proteomes" id="UP001301958">
    <property type="component" value="Unassembled WGS sequence"/>
</dbReference>
<reference evidence="5" key="2">
    <citation type="submission" date="2023-05" db="EMBL/GenBank/DDBJ databases">
        <authorList>
            <consortium name="Lawrence Berkeley National Laboratory"/>
            <person name="Steindorff A."/>
            <person name="Hensen N."/>
            <person name="Bonometti L."/>
            <person name="Westerberg I."/>
            <person name="Brannstrom I.O."/>
            <person name="Guillou S."/>
            <person name="Cros-Aarteil S."/>
            <person name="Calhoun S."/>
            <person name="Haridas S."/>
            <person name="Kuo A."/>
            <person name="Mondo S."/>
            <person name="Pangilinan J."/>
            <person name="Riley R."/>
            <person name="Labutti K."/>
            <person name="Andreopoulos B."/>
            <person name="Lipzen A."/>
            <person name="Chen C."/>
            <person name="Yanf M."/>
            <person name="Daum C."/>
            <person name="Ng V."/>
            <person name="Clum A."/>
            <person name="Ohm R."/>
            <person name="Martin F."/>
            <person name="Silar P."/>
            <person name="Natvig D."/>
            <person name="Lalanne C."/>
            <person name="Gautier V."/>
            <person name="Ament-Velasquez S.L."/>
            <person name="Kruys A."/>
            <person name="Hutchinson M.I."/>
            <person name="Powell A.J."/>
            <person name="Barry K."/>
            <person name="Miller A.N."/>
            <person name="Grigoriev I.V."/>
            <person name="Debuchy R."/>
            <person name="Gladieux P."/>
            <person name="Thoren M.H."/>
            <person name="Johannesson H."/>
        </authorList>
    </citation>
    <scope>NUCLEOTIDE SEQUENCE</scope>
    <source>
        <strain evidence="5">CBS 990.96</strain>
    </source>
</reference>
<protein>
    <recommendedName>
        <fullName evidence="4">Pyrroloquinoline quinone-dependent pyranose dehydrogenase beta-propeller domain-containing protein</fullName>
    </recommendedName>
</protein>
<feature type="chain" id="PRO_5043003621" description="Pyrroloquinoline quinone-dependent pyranose dehydrogenase beta-propeller domain-containing protein" evidence="3">
    <location>
        <begin position="21"/>
        <end position="512"/>
    </location>
</feature>
<keyword evidence="2" id="KW-0472">Membrane</keyword>
<feature type="transmembrane region" description="Helical" evidence="2">
    <location>
        <begin position="491"/>
        <end position="511"/>
    </location>
</feature>
<dbReference type="Pfam" id="PF22807">
    <property type="entry name" value="TrAA12"/>
    <property type="match status" value="1"/>
</dbReference>
<feature type="compositionally biased region" description="Acidic residues" evidence="1">
    <location>
        <begin position="455"/>
        <end position="470"/>
    </location>
</feature>
<keyword evidence="2" id="KW-1133">Transmembrane helix</keyword>
<dbReference type="PANTHER" id="PTHR19328">
    <property type="entry name" value="HEDGEHOG-INTERACTING PROTEIN"/>
    <property type="match status" value="1"/>
</dbReference>
<evidence type="ECO:0000313" key="5">
    <source>
        <dbReference type="EMBL" id="KAK4232531.1"/>
    </source>
</evidence>
<feature type="region of interest" description="Disordered" evidence="1">
    <location>
        <begin position="455"/>
        <end position="477"/>
    </location>
</feature>
<reference evidence="5" key="1">
    <citation type="journal article" date="2023" name="Mol. Phylogenet. Evol.">
        <title>Genome-scale phylogeny and comparative genomics of the fungal order Sordariales.</title>
        <authorList>
            <person name="Hensen N."/>
            <person name="Bonometti L."/>
            <person name="Westerberg I."/>
            <person name="Brannstrom I.O."/>
            <person name="Guillou S."/>
            <person name="Cros-Aarteil S."/>
            <person name="Calhoun S."/>
            <person name="Haridas S."/>
            <person name="Kuo A."/>
            <person name="Mondo S."/>
            <person name="Pangilinan J."/>
            <person name="Riley R."/>
            <person name="LaButti K."/>
            <person name="Andreopoulos B."/>
            <person name="Lipzen A."/>
            <person name="Chen C."/>
            <person name="Yan M."/>
            <person name="Daum C."/>
            <person name="Ng V."/>
            <person name="Clum A."/>
            <person name="Steindorff A."/>
            <person name="Ohm R.A."/>
            <person name="Martin F."/>
            <person name="Silar P."/>
            <person name="Natvig D.O."/>
            <person name="Lalanne C."/>
            <person name="Gautier V."/>
            <person name="Ament-Velasquez S.L."/>
            <person name="Kruys A."/>
            <person name="Hutchinson M.I."/>
            <person name="Powell A.J."/>
            <person name="Barry K."/>
            <person name="Miller A.N."/>
            <person name="Grigoriev I.V."/>
            <person name="Debuchy R."/>
            <person name="Gladieux P."/>
            <person name="Hiltunen Thoren M."/>
            <person name="Johannesson H."/>
        </authorList>
    </citation>
    <scope>NUCLEOTIDE SEQUENCE</scope>
    <source>
        <strain evidence="5">CBS 990.96</strain>
    </source>
</reference>
<dbReference type="PANTHER" id="PTHR19328:SF53">
    <property type="entry name" value="MEMBRANE PROTEIN"/>
    <property type="match status" value="1"/>
</dbReference>
<keyword evidence="6" id="KW-1185">Reference proteome</keyword>
<name>A0AAN7H2N4_9PEZI</name>